<accession>A0ABU8MP35</accession>
<gene>
    <name evidence="6" type="ORF">WCD74_10405</name>
</gene>
<evidence type="ECO:0000256" key="4">
    <source>
        <dbReference type="PROSITE-ProRule" id="PRU00335"/>
    </source>
</evidence>
<dbReference type="RefSeq" id="WP_337694770.1">
    <property type="nucleotide sequence ID" value="NZ_JBBEGN010000003.1"/>
</dbReference>
<evidence type="ECO:0000256" key="3">
    <source>
        <dbReference type="ARBA" id="ARBA00023163"/>
    </source>
</evidence>
<keyword evidence="1" id="KW-0805">Transcription regulation</keyword>
<feature type="DNA-binding region" description="H-T-H motif" evidence="4">
    <location>
        <begin position="51"/>
        <end position="70"/>
    </location>
</feature>
<keyword evidence="7" id="KW-1185">Reference proteome</keyword>
<sequence length="239" mass="26307">MSSSGSPSGDFAVPVSAWADPDAKERTRRTRRRLLLAAADCFSTHGYHGAALSDILTSAGLTKGALYFHFSSKQALAEALLTEVCDSWMQVVDEIGRRGLDAMWRLLLETDAYVARWMYDPLVRGCSRALADPDLREHGVEWQAGWEGATAERLRQASAAGLLADNVDPGRAARAVVAIAAGNHSIADGPDDLWTRMNETWEGLVPIMTTREWTAQWQASGWLDRPRPDPVRYRTALVP</sequence>
<proteinExistence type="predicted"/>
<dbReference type="InterPro" id="IPR036271">
    <property type="entry name" value="Tet_transcr_reg_TetR-rel_C_sf"/>
</dbReference>
<evidence type="ECO:0000259" key="5">
    <source>
        <dbReference type="PROSITE" id="PS50977"/>
    </source>
</evidence>
<keyword evidence="2 4" id="KW-0238">DNA-binding</keyword>
<reference evidence="6 7" key="1">
    <citation type="submission" date="2024-03" db="EMBL/GenBank/DDBJ databases">
        <title>Actinomycetospora sp. OC33-EN08, a novel actinomycete isolated from wild orchid (Aerides multiflora).</title>
        <authorList>
            <person name="Suriyachadkun C."/>
        </authorList>
    </citation>
    <scope>NUCLEOTIDE SEQUENCE [LARGE SCALE GENOMIC DNA]</scope>
    <source>
        <strain evidence="6 7">OC33-EN08</strain>
    </source>
</reference>
<dbReference type="Pfam" id="PF00440">
    <property type="entry name" value="TetR_N"/>
    <property type="match status" value="1"/>
</dbReference>
<evidence type="ECO:0000313" key="6">
    <source>
        <dbReference type="EMBL" id="MEJ2868178.1"/>
    </source>
</evidence>
<keyword evidence="3" id="KW-0804">Transcription</keyword>
<dbReference type="Gene3D" id="1.10.357.10">
    <property type="entry name" value="Tetracycline Repressor, domain 2"/>
    <property type="match status" value="1"/>
</dbReference>
<dbReference type="SUPFAM" id="SSF46689">
    <property type="entry name" value="Homeodomain-like"/>
    <property type="match status" value="1"/>
</dbReference>
<name>A0ABU8MP35_9PSEU</name>
<dbReference type="Proteomes" id="UP001385809">
    <property type="component" value="Unassembled WGS sequence"/>
</dbReference>
<comment type="caution">
    <text evidence="6">The sequence shown here is derived from an EMBL/GenBank/DDBJ whole genome shotgun (WGS) entry which is preliminary data.</text>
</comment>
<dbReference type="PROSITE" id="PS50977">
    <property type="entry name" value="HTH_TETR_2"/>
    <property type="match status" value="1"/>
</dbReference>
<dbReference type="PRINTS" id="PR00455">
    <property type="entry name" value="HTHTETR"/>
</dbReference>
<dbReference type="PANTHER" id="PTHR47506">
    <property type="entry name" value="TRANSCRIPTIONAL REGULATORY PROTEIN"/>
    <property type="match status" value="1"/>
</dbReference>
<evidence type="ECO:0000256" key="1">
    <source>
        <dbReference type="ARBA" id="ARBA00023015"/>
    </source>
</evidence>
<organism evidence="6 7">
    <name type="scientific">Actinomycetospora aurantiaca</name>
    <dbReference type="NCBI Taxonomy" id="3129233"/>
    <lineage>
        <taxon>Bacteria</taxon>
        <taxon>Bacillati</taxon>
        <taxon>Actinomycetota</taxon>
        <taxon>Actinomycetes</taxon>
        <taxon>Pseudonocardiales</taxon>
        <taxon>Pseudonocardiaceae</taxon>
        <taxon>Actinomycetospora</taxon>
    </lineage>
</organism>
<dbReference type="InterPro" id="IPR001647">
    <property type="entry name" value="HTH_TetR"/>
</dbReference>
<protein>
    <submittedName>
        <fullName evidence="6">TetR/AcrR family transcriptional regulator</fullName>
    </submittedName>
</protein>
<feature type="domain" description="HTH tetR-type" evidence="5">
    <location>
        <begin position="28"/>
        <end position="88"/>
    </location>
</feature>
<dbReference type="InterPro" id="IPR009057">
    <property type="entry name" value="Homeodomain-like_sf"/>
</dbReference>
<dbReference type="PANTHER" id="PTHR47506:SF7">
    <property type="entry name" value="TRANSCRIPTIONAL REGULATORY PROTEIN"/>
    <property type="match status" value="1"/>
</dbReference>
<dbReference type="EMBL" id="JBBEGN010000003">
    <property type="protein sequence ID" value="MEJ2868178.1"/>
    <property type="molecule type" value="Genomic_DNA"/>
</dbReference>
<dbReference type="SUPFAM" id="SSF48498">
    <property type="entry name" value="Tetracyclin repressor-like, C-terminal domain"/>
    <property type="match status" value="1"/>
</dbReference>
<evidence type="ECO:0000256" key="2">
    <source>
        <dbReference type="ARBA" id="ARBA00023125"/>
    </source>
</evidence>
<evidence type="ECO:0000313" key="7">
    <source>
        <dbReference type="Proteomes" id="UP001385809"/>
    </source>
</evidence>